<evidence type="ECO:0000256" key="1">
    <source>
        <dbReference type="SAM" id="MobiDB-lite"/>
    </source>
</evidence>
<sequence>MFYSKPTHPCLCETCFCALVSSHVGTGNISHNVKSMKKTTMQQNVHTTQSAVFLAIPKPRLLQSTVKKRDMIRHSRKRISAALESSGSLHLDADALLWKPIFRGYYPATFGYTSSPKQQNEMWRNPSSSSCHSALQMPGNKPFV</sequence>
<name>A0ABU7BNZ4_9TELE</name>
<feature type="compositionally biased region" description="Polar residues" evidence="1">
    <location>
        <begin position="117"/>
        <end position="133"/>
    </location>
</feature>
<dbReference type="Proteomes" id="UP001345963">
    <property type="component" value="Unassembled WGS sequence"/>
</dbReference>
<protein>
    <submittedName>
        <fullName evidence="2">Uncharacterized protein</fullName>
    </submittedName>
</protein>
<organism evidence="2 3">
    <name type="scientific">Ataeniobius toweri</name>
    <dbReference type="NCBI Taxonomy" id="208326"/>
    <lineage>
        <taxon>Eukaryota</taxon>
        <taxon>Metazoa</taxon>
        <taxon>Chordata</taxon>
        <taxon>Craniata</taxon>
        <taxon>Vertebrata</taxon>
        <taxon>Euteleostomi</taxon>
        <taxon>Actinopterygii</taxon>
        <taxon>Neopterygii</taxon>
        <taxon>Teleostei</taxon>
        <taxon>Neoteleostei</taxon>
        <taxon>Acanthomorphata</taxon>
        <taxon>Ovalentaria</taxon>
        <taxon>Atherinomorphae</taxon>
        <taxon>Cyprinodontiformes</taxon>
        <taxon>Goodeidae</taxon>
        <taxon>Ataeniobius</taxon>
    </lineage>
</organism>
<accession>A0ABU7BNZ4</accession>
<evidence type="ECO:0000313" key="2">
    <source>
        <dbReference type="EMBL" id="MED6251686.1"/>
    </source>
</evidence>
<reference evidence="2 3" key="1">
    <citation type="submission" date="2021-07" db="EMBL/GenBank/DDBJ databases">
        <authorList>
            <person name="Palmer J.M."/>
        </authorList>
    </citation>
    <scope>NUCLEOTIDE SEQUENCE [LARGE SCALE GENOMIC DNA]</scope>
    <source>
        <strain evidence="2 3">AT_MEX2019</strain>
        <tissue evidence="2">Muscle</tissue>
    </source>
</reference>
<gene>
    <name evidence="2" type="ORF">ATANTOWER_001315</name>
</gene>
<keyword evidence="3" id="KW-1185">Reference proteome</keyword>
<feature type="region of interest" description="Disordered" evidence="1">
    <location>
        <begin position="117"/>
        <end position="144"/>
    </location>
</feature>
<dbReference type="EMBL" id="JAHUTI010060139">
    <property type="protein sequence ID" value="MED6251686.1"/>
    <property type="molecule type" value="Genomic_DNA"/>
</dbReference>
<evidence type="ECO:0000313" key="3">
    <source>
        <dbReference type="Proteomes" id="UP001345963"/>
    </source>
</evidence>
<proteinExistence type="predicted"/>
<comment type="caution">
    <text evidence="2">The sequence shown here is derived from an EMBL/GenBank/DDBJ whole genome shotgun (WGS) entry which is preliminary data.</text>
</comment>